<dbReference type="PROSITE" id="PS00086">
    <property type="entry name" value="CYTOCHROME_P450"/>
    <property type="match status" value="1"/>
</dbReference>
<name>A0A8H3H0T7_9AGAM</name>
<evidence type="ECO:0000256" key="8">
    <source>
        <dbReference type="ARBA" id="ARBA00023033"/>
    </source>
</evidence>
<dbReference type="InterPro" id="IPR017972">
    <property type="entry name" value="Cyt_P450_CS"/>
</dbReference>
<dbReference type="Gene3D" id="1.10.630.10">
    <property type="entry name" value="Cytochrome P450"/>
    <property type="match status" value="1"/>
</dbReference>
<dbReference type="CDD" id="cd11065">
    <property type="entry name" value="CYP64-like"/>
    <property type="match status" value="1"/>
</dbReference>
<evidence type="ECO:0000256" key="1">
    <source>
        <dbReference type="ARBA" id="ARBA00001971"/>
    </source>
</evidence>
<dbReference type="InterPro" id="IPR002401">
    <property type="entry name" value="Cyt_P450_E_grp-I"/>
</dbReference>
<keyword evidence="11" id="KW-0812">Transmembrane</keyword>
<keyword evidence="5 9" id="KW-0479">Metal-binding</keyword>
<dbReference type="PANTHER" id="PTHR46300">
    <property type="entry name" value="P450, PUTATIVE (EUROFUNG)-RELATED-RELATED"/>
    <property type="match status" value="1"/>
</dbReference>
<evidence type="ECO:0000256" key="5">
    <source>
        <dbReference type="ARBA" id="ARBA00022723"/>
    </source>
</evidence>
<dbReference type="InterPro" id="IPR001128">
    <property type="entry name" value="Cyt_P450"/>
</dbReference>
<evidence type="ECO:0000256" key="4">
    <source>
        <dbReference type="ARBA" id="ARBA00022617"/>
    </source>
</evidence>
<accession>A0A8H3H0T7</accession>
<comment type="pathway">
    <text evidence="2">Secondary metabolite biosynthesis.</text>
</comment>
<protein>
    <recommendedName>
        <fullName evidence="14">O-methylsterigmatocystin oxidoreductase</fullName>
    </recommendedName>
</protein>
<comment type="similarity">
    <text evidence="3 10">Belongs to the cytochrome P450 family.</text>
</comment>
<evidence type="ECO:0000256" key="11">
    <source>
        <dbReference type="SAM" id="Phobius"/>
    </source>
</evidence>
<evidence type="ECO:0000256" key="10">
    <source>
        <dbReference type="RuleBase" id="RU000461"/>
    </source>
</evidence>
<keyword evidence="7 9" id="KW-0408">Iron</keyword>
<evidence type="ECO:0008006" key="14">
    <source>
        <dbReference type="Google" id="ProtNLM"/>
    </source>
</evidence>
<dbReference type="PANTHER" id="PTHR46300:SF7">
    <property type="entry name" value="P450, PUTATIVE (EUROFUNG)-RELATED"/>
    <property type="match status" value="1"/>
</dbReference>
<organism evidence="12 13">
    <name type="scientific">Rhizoctonia solani</name>
    <dbReference type="NCBI Taxonomy" id="456999"/>
    <lineage>
        <taxon>Eukaryota</taxon>
        <taxon>Fungi</taxon>
        <taxon>Dikarya</taxon>
        <taxon>Basidiomycota</taxon>
        <taxon>Agaricomycotina</taxon>
        <taxon>Agaricomycetes</taxon>
        <taxon>Cantharellales</taxon>
        <taxon>Ceratobasidiaceae</taxon>
        <taxon>Rhizoctonia</taxon>
    </lineage>
</organism>
<dbReference type="Pfam" id="PF00067">
    <property type="entry name" value="p450"/>
    <property type="match status" value="1"/>
</dbReference>
<evidence type="ECO:0000256" key="2">
    <source>
        <dbReference type="ARBA" id="ARBA00005179"/>
    </source>
</evidence>
<evidence type="ECO:0000256" key="7">
    <source>
        <dbReference type="ARBA" id="ARBA00023004"/>
    </source>
</evidence>
<dbReference type="InterPro" id="IPR036396">
    <property type="entry name" value="Cyt_P450_sf"/>
</dbReference>
<evidence type="ECO:0000256" key="9">
    <source>
        <dbReference type="PIRSR" id="PIRSR602401-1"/>
    </source>
</evidence>
<keyword evidence="4 9" id="KW-0349">Heme</keyword>
<reference evidence="12" key="1">
    <citation type="submission" date="2021-01" db="EMBL/GenBank/DDBJ databases">
        <authorList>
            <person name="Kaushik A."/>
        </authorList>
    </citation>
    <scope>NUCLEOTIDE SEQUENCE</scope>
    <source>
        <strain evidence="12">AG3-T5</strain>
    </source>
</reference>
<comment type="cofactor">
    <cofactor evidence="1 9">
        <name>heme</name>
        <dbReference type="ChEBI" id="CHEBI:30413"/>
    </cofactor>
</comment>
<feature type="transmembrane region" description="Helical" evidence="11">
    <location>
        <begin position="12"/>
        <end position="28"/>
    </location>
</feature>
<proteinExistence type="inferred from homology"/>
<dbReference type="GO" id="GO:0016705">
    <property type="term" value="F:oxidoreductase activity, acting on paired donors, with incorporation or reduction of molecular oxygen"/>
    <property type="evidence" value="ECO:0007669"/>
    <property type="project" value="InterPro"/>
</dbReference>
<gene>
    <name evidence="12" type="ORF">RDB_LOCUS190553</name>
</gene>
<keyword evidence="6 10" id="KW-0560">Oxidoreductase</keyword>
<dbReference type="Proteomes" id="UP000663841">
    <property type="component" value="Unassembled WGS sequence"/>
</dbReference>
<evidence type="ECO:0000256" key="6">
    <source>
        <dbReference type="ARBA" id="ARBA00023002"/>
    </source>
</evidence>
<keyword evidence="11" id="KW-0472">Membrane</keyword>
<evidence type="ECO:0000313" key="12">
    <source>
        <dbReference type="EMBL" id="CAE6476141.1"/>
    </source>
</evidence>
<dbReference type="EMBL" id="CAJMWW010000630">
    <property type="protein sequence ID" value="CAE6476141.1"/>
    <property type="molecule type" value="Genomic_DNA"/>
</dbReference>
<dbReference type="SUPFAM" id="SSF48264">
    <property type="entry name" value="Cytochrome P450"/>
    <property type="match status" value="1"/>
</dbReference>
<dbReference type="GO" id="GO:0005506">
    <property type="term" value="F:iron ion binding"/>
    <property type="evidence" value="ECO:0007669"/>
    <property type="project" value="InterPro"/>
</dbReference>
<evidence type="ECO:0000313" key="13">
    <source>
        <dbReference type="Proteomes" id="UP000663841"/>
    </source>
</evidence>
<keyword evidence="8 10" id="KW-0503">Monooxygenase</keyword>
<dbReference type="AlphaFoldDB" id="A0A8H3H0T7"/>
<dbReference type="GO" id="GO:0020037">
    <property type="term" value="F:heme binding"/>
    <property type="evidence" value="ECO:0007669"/>
    <property type="project" value="InterPro"/>
</dbReference>
<keyword evidence="11" id="KW-1133">Transmembrane helix</keyword>
<evidence type="ECO:0000256" key="3">
    <source>
        <dbReference type="ARBA" id="ARBA00010617"/>
    </source>
</evidence>
<comment type="caution">
    <text evidence="12">The sequence shown here is derived from an EMBL/GenBank/DDBJ whole genome shotgun (WGS) entry which is preliminary data.</text>
</comment>
<dbReference type="PRINTS" id="PR00463">
    <property type="entry name" value="EP450I"/>
</dbReference>
<dbReference type="InterPro" id="IPR050364">
    <property type="entry name" value="Cytochrome_P450_fung"/>
</dbReference>
<feature type="binding site" description="axial binding residue" evidence="9">
    <location>
        <position position="463"/>
    </location>
    <ligand>
        <name>heme</name>
        <dbReference type="ChEBI" id="CHEBI:30413"/>
    </ligand>
    <ligandPart>
        <name>Fe</name>
        <dbReference type="ChEBI" id="CHEBI:18248"/>
    </ligandPart>
</feature>
<dbReference type="PRINTS" id="PR00385">
    <property type="entry name" value="P450"/>
</dbReference>
<dbReference type="GO" id="GO:0004497">
    <property type="term" value="F:monooxygenase activity"/>
    <property type="evidence" value="ECO:0007669"/>
    <property type="project" value="UniProtKB-KW"/>
</dbReference>
<sequence length="535" mass="59971">MSNSPSSTSTTYVVVSGTLIVTLFAYIWQKQRQSEAPLPPSLPSEWLVGHLRSMPPGSDHTYFAKLGKDLHSDIISFTIMGQTTVVLNSAAAANDLLEKRSSIYSDRPSMMFITDEWLVDWRNAVSMCPYGPRHRNYRKMMNKFVSKSAAAVYHPYQEAEVHAFLKRLLVSTEKLEDDFRQVAGAIIMRATYGYRVERADDPFVILAATTNANLMRAGLQSNSLVNVIPALKYLPPWFPGARWKRNALEWRAQKEVMVNETFNWTKRQVREGKAESSIVQTLLEGIPESGMSVEDAEDHIKHIAGTMFPGTFINYQYTVADYQLSLLGTAGSETTVASFMIFVLAMTLYPEVQRKGQDEIDRVIGPDRLPTMADQGSLPYVNAIIQEIVRWQPVTPLGMPHRTTQDDVYKGYLIPKGATILGNVWAITRDPDVYPDPETFNPDRFYQTSTPPAPGFGWGRRICPGQYIAEASLFIAVASMLAVFNIEKARDEHGNEIIPTTKAKESSLVYHPAPFKCDVKPRSTQHSSLVSALQT</sequence>